<dbReference type="EMBL" id="KN557193">
    <property type="protein sequence ID" value="KHJ87715.1"/>
    <property type="molecule type" value="Genomic_DNA"/>
</dbReference>
<proteinExistence type="predicted"/>
<name>A0A0B1SX25_OESDE</name>
<evidence type="ECO:0000313" key="2">
    <source>
        <dbReference type="EMBL" id="KHJ87715.1"/>
    </source>
</evidence>
<keyword evidence="1" id="KW-1133">Transmembrane helix</keyword>
<dbReference type="Proteomes" id="UP000053660">
    <property type="component" value="Unassembled WGS sequence"/>
</dbReference>
<dbReference type="OrthoDB" id="5925at2759"/>
<keyword evidence="3" id="KW-1185">Reference proteome</keyword>
<keyword evidence="1" id="KW-0472">Membrane</keyword>
<accession>A0A0B1SX25</accession>
<evidence type="ECO:0000256" key="1">
    <source>
        <dbReference type="SAM" id="Phobius"/>
    </source>
</evidence>
<keyword evidence="1" id="KW-0812">Transmembrane</keyword>
<feature type="transmembrane region" description="Helical" evidence="1">
    <location>
        <begin position="12"/>
        <end position="30"/>
    </location>
</feature>
<gene>
    <name evidence="2" type="ORF">OESDEN_12503</name>
</gene>
<reference evidence="2 3" key="1">
    <citation type="submission" date="2014-03" db="EMBL/GenBank/DDBJ databases">
        <title>Draft genome of the hookworm Oesophagostomum dentatum.</title>
        <authorList>
            <person name="Mitreva M."/>
        </authorList>
    </citation>
    <scope>NUCLEOTIDE SEQUENCE [LARGE SCALE GENOMIC DNA]</scope>
    <source>
        <strain evidence="2 3">OD-Hann</strain>
    </source>
</reference>
<evidence type="ECO:0000313" key="3">
    <source>
        <dbReference type="Proteomes" id="UP000053660"/>
    </source>
</evidence>
<protein>
    <submittedName>
        <fullName evidence="2">Uncharacterized protein</fullName>
    </submittedName>
</protein>
<organism evidence="2 3">
    <name type="scientific">Oesophagostomum dentatum</name>
    <name type="common">Nodular worm</name>
    <dbReference type="NCBI Taxonomy" id="61180"/>
    <lineage>
        <taxon>Eukaryota</taxon>
        <taxon>Metazoa</taxon>
        <taxon>Ecdysozoa</taxon>
        <taxon>Nematoda</taxon>
        <taxon>Chromadorea</taxon>
        <taxon>Rhabditida</taxon>
        <taxon>Rhabditina</taxon>
        <taxon>Rhabditomorpha</taxon>
        <taxon>Strongyloidea</taxon>
        <taxon>Strongylidae</taxon>
        <taxon>Oesophagostomum</taxon>
    </lineage>
</organism>
<dbReference type="AlphaFoldDB" id="A0A0B1SX25"/>
<sequence length="61" mass="6304">MQRAVSSGVSRIGAVAAGVVAAGGGLIYALEHSVYASSDAVHPYQLPWSHRGNFNSFDIAS</sequence>